<proteinExistence type="predicted"/>
<dbReference type="InterPro" id="IPR036047">
    <property type="entry name" value="F-box-like_dom_sf"/>
</dbReference>
<evidence type="ECO:0000256" key="1">
    <source>
        <dbReference type="SAM" id="MobiDB-lite"/>
    </source>
</evidence>
<dbReference type="Proteomes" id="UP000825729">
    <property type="component" value="Unassembled WGS sequence"/>
</dbReference>
<dbReference type="InterPro" id="IPR005174">
    <property type="entry name" value="KIB1-4_b-propeller"/>
</dbReference>
<dbReference type="PANTHER" id="PTHR33800">
    <property type="entry name" value="OS06G0113600 PROTEIN"/>
    <property type="match status" value="1"/>
</dbReference>
<feature type="region of interest" description="Disordered" evidence="1">
    <location>
        <begin position="312"/>
        <end position="338"/>
    </location>
</feature>
<feature type="domain" description="F-box" evidence="2">
    <location>
        <begin position="11"/>
        <end position="47"/>
    </location>
</feature>
<dbReference type="EMBL" id="JAINDJ010000003">
    <property type="protein sequence ID" value="KAG9454877.1"/>
    <property type="molecule type" value="Genomic_DNA"/>
</dbReference>
<feature type="domain" description="KIB1-4 beta-propeller" evidence="3">
    <location>
        <begin position="74"/>
        <end position="289"/>
    </location>
</feature>
<gene>
    <name evidence="4" type="ORF">H6P81_007781</name>
</gene>
<sequence>MRKVEKAERQWSTLPELVLDAIVRRLPSICDFLAFGRVCKSWRTISLAVRRDFMAAHSPYLLLPVRIPSQTFEFYSLQEKRCALATLPAYRCIGFSHGYLIMTTAYSPLLINPISMHAIRLPKPPNTYASYHATLTETPISPNWSLLLFAASSNLLQVFEPSGWGLEHTPDAWELMDLTFFENDLYMLSTRTRVALLRKASEGDEMKLQETGTLPHNEERDILGPRHVHGQGVNYVYRLVKSRSPAWEEVQSLGDRALFLSCKCRSYATLPNPEKWGFKANSIYFTRHNLWYMMSLDDSRMIRLQAELRPGTTSKMEARHGRGSSGFSLSAFKRSKAH</sequence>
<evidence type="ECO:0000313" key="4">
    <source>
        <dbReference type="EMBL" id="KAG9454877.1"/>
    </source>
</evidence>
<name>A0AAV7F518_ARIFI</name>
<keyword evidence="5" id="KW-1185">Reference proteome</keyword>
<protein>
    <recommendedName>
        <fullName evidence="6">F-box domain-containing protein</fullName>
    </recommendedName>
</protein>
<evidence type="ECO:0008006" key="6">
    <source>
        <dbReference type="Google" id="ProtNLM"/>
    </source>
</evidence>
<dbReference type="InterPro" id="IPR001810">
    <property type="entry name" value="F-box_dom"/>
</dbReference>
<organism evidence="4 5">
    <name type="scientific">Aristolochia fimbriata</name>
    <name type="common">White veined hardy Dutchman's pipe vine</name>
    <dbReference type="NCBI Taxonomy" id="158543"/>
    <lineage>
        <taxon>Eukaryota</taxon>
        <taxon>Viridiplantae</taxon>
        <taxon>Streptophyta</taxon>
        <taxon>Embryophyta</taxon>
        <taxon>Tracheophyta</taxon>
        <taxon>Spermatophyta</taxon>
        <taxon>Magnoliopsida</taxon>
        <taxon>Magnoliidae</taxon>
        <taxon>Piperales</taxon>
        <taxon>Aristolochiaceae</taxon>
        <taxon>Aristolochia</taxon>
    </lineage>
</organism>
<dbReference type="CDD" id="cd09917">
    <property type="entry name" value="F-box_SF"/>
    <property type="match status" value="1"/>
</dbReference>
<evidence type="ECO:0000259" key="2">
    <source>
        <dbReference type="Pfam" id="PF00646"/>
    </source>
</evidence>
<evidence type="ECO:0000313" key="5">
    <source>
        <dbReference type="Proteomes" id="UP000825729"/>
    </source>
</evidence>
<dbReference type="Pfam" id="PF00646">
    <property type="entry name" value="F-box"/>
    <property type="match status" value="1"/>
</dbReference>
<dbReference type="SUPFAM" id="SSF81383">
    <property type="entry name" value="F-box domain"/>
    <property type="match status" value="1"/>
</dbReference>
<reference evidence="4 5" key="1">
    <citation type="submission" date="2021-07" db="EMBL/GenBank/DDBJ databases">
        <title>The Aristolochia fimbriata genome: insights into angiosperm evolution, floral development and chemical biosynthesis.</title>
        <authorList>
            <person name="Jiao Y."/>
        </authorList>
    </citation>
    <scope>NUCLEOTIDE SEQUENCE [LARGE SCALE GENOMIC DNA]</scope>
    <source>
        <strain evidence="4">IBCAS-2021</strain>
        <tissue evidence="4">Leaf</tissue>
    </source>
</reference>
<accession>A0AAV7F518</accession>
<dbReference type="Gene3D" id="1.20.1280.50">
    <property type="match status" value="1"/>
</dbReference>
<comment type="caution">
    <text evidence="4">The sequence shown here is derived from an EMBL/GenBank/DDBJ whole genome shotgun (WGS) entry which is preliminary data.</text>
</comment>
<dbReference type="PANTHER" id="PTHR33800:SF13">
    <property type="entry name" value="OS06G0113600 PROTEIN"/>
    <property type="match status" value="1"/>
</dbReference>
<dbReference type="Pfam" id="PF03478">
    <property type="entry name" value="Beta-prop_KIB1-4"/>
    <property type="match status" value="1"/>
</dbReference>
<evidence type="ECO:0000259" key="3">
    <source>
        <dbReference type="Pfam" id="PF03478"/>
    </source>
</evidence>
<dbReference type="AlphaFoldDB" id="A0AAV7F518"/>